<gene>
    <name evidence="2" type="ORF">GCM10017559_38870</name>
</gene>
<accession>A0ABN3Y0R3</accession>
<dbReference type="EMBL" id="BAAAWD010000010">
    <property type="protein sequence ID" value="GAA3012181.1"/>
    <property type="molecule type" value="Genomic_DNA"/>
</dbReference>
<evidence type="ECO:0000256" key="1">
    <source>
        <dbReference type="SAM" id="MobiDB-lite"/>
    </source>
</evidence>
<name>A0ABN3Y0R3_9ACTN</name>
<organism evidence="2 3">
    <name type="scientific">Streptosporangium longisporum</name>
    <dbReference type="NCBI Taxonomy" id="46187"/>
    <lineage>
        <taxon>Bacteria</taxon>
        <taxon>Bacillati</taxon>
        <taxon>Actinomycetota</taxon>
        <taxon>Actinomycetes</taxon>
        <taxon>Streptosporangiales</taxon>
        <taxon>Streptosporangiaceae</taxon>
        <taxon>Streptosporangium</taxon>
    </lineage>
</organism>
<dbReference type="RefSeq" id="WP_344897008.1">
    <property type="nucleotide sequence ID" value="NZ_BAAAWD010000010.1"/>
</dbReference>
<sequence length="70" mass="7241">MAELAHFITDLPGSLAGETRRGSGAALTYIYWEGGDDPTTLAIGEEGDDGPTTYALGEEGDDHGWGRAGA</sequence>
<proteinExistence type="predicted"/>
<evidence type="ECO:0000313" key="2">
    <source>
        <dbReference type="EMBL" id="GAA3012181.1"/>
    </source>
</evidence>
<comment type="caution">
    <text evidence="2">The sequence shown here is derived from an EMBL/GenBank/DDBJ whole genome shotgun (WGS) entry which is preliminary data.</text>
</comment>
<reference evidence="3" key="1">
    <citation type="journal article" date="2019" name="Int. J. Syst. Evol. Microbiol.">
        <title>The Global Catalogue of Microorganisms (GCM) 10K type strain sequencing project: providing services to taxonomists for standard genome sequencing and annotation.</title>
        <authorList>
            <consortium name="The Broad Institute Genomics Platform"/>
            <consortium name="The Broad Institute Genome Sequencing Center for Infectious Disease"/>
            <person name="Wu L."/>
            <person name="Ma J."/>
        </authorList>
    </citation>
    <scope>NUCLEOTIDE SEQUENCE [LARGE SCALE GENOMIC DNA]</scope>
    <source>
        <strain evidence="3">JCM 3106</strain>
    </source>
</reference>
<feature type="region of interest" description="Disordered" evidence="1">
    <location>
        <begin position="45"/>
        <end position="70"/>
    </location>
</feature>
<protein>
    <submittedName>
        <fullName evidence="2">Uncharacterized protein</fullName>
    </submittedName>
</protein>
<evidence type="ECO:0000313" key="3">
    <source>
        <dbReference type="Proteomes" id="UP001499930"/>
    </source>
</evidence>
<keyword evidence="3" id="KW-1185">Reference proteome</keyword>
<dbReference type="Proteomes" id="UP001499930">
    <property type="component" value="Unassembled WGS sequence"/>
</dbReference>